<feature type="compositionally biased region" description="Polar residues" evidence="1">
    <location>
        <begin position="1"/>
        <end position="10"/>
    </location>
</feature>
<organism evidence="2 3">
    <name type="scientific">Datura stramonium</name>
    <name type="common">Jimsonweed</name>
    <name type="synonym">Common thornapple</name>
    <dbReference type="NCBI Taxonomy" id="4076"/>
    <lineage>
        <taxon>Eukaryota</taxon>
        <taxon>Viridiplantae</taxon>
        <taxon>Streptophyta</taxon>
        <taxon>Embryophyta</taxon>
        <taxon>Tracheophyta</taxon>
        <taxon>Spermatophyta</taxon>
        <taxon>Magnoliopsida</taxon>
        <taxon>eudicotyledons</taxon>
        <taxon>Gunneridae</taxon>
        <taxon>Pentapetalae</taxon>
        <taxon>asterids</taxon>
        <taxon>lamiids</taxon>
        <taxon>Solanales</taxon>
        <taxon>Solanaceae</taxon>
        <taxon>Solanoideae</taxon>
        <taxon>Datureae</taxon>
        <taxon>Datura</taxon>
    </lineage>
</organism>
<dbReference type="Proteomes" id="UP000823775">
    <property type="component" value="Unassembled WGS sequence"/>
</dbReference>
<gene>
    <name evidence="2" type="ORF">HAX54_040615</name>
</gene>
<feature type="region of interest" description="Disordered" evidence="1">
    <location>
        <begin position="1"/>
        <end position="23"/>
    </location>
</feature>
<evidence type="ECO:0000313" key="3">
    <source>
        <dbReference type="Proteomes" id="UP000823775"/>
    </source>
</evidence>
<proteinExistence type="predicted"/>
<dbReference type="EMBL" id="JACEIK010000576">
    <property type="protein sequence ID" value="MCD7459317.1"/>
    <property type="molecule type" value="Genomic_DNA"/>
</dbReference>
<protein>
    <submittedName>
        <fullName evidence="2">Uncharacterized protein</fullName>
    </submittedName>
</protein>
<comment type="caution">
    <text evidence="2">The sequence shown here is derived from an EMBL/GenBank/DDBJ whole genome shotgun (WGS) entry which is preliminary data.</text>
</comment>
<feature type="compositionally biased region" description="Basic residues" evidence="1">
    <location>
        <begin position="92"/>
        <end position="101"/>
    </location>
</feature>
<feature type="compositionally biased region" description="Basic and acidic residues" evidence="1">
    <location>
        <begin position="77"/>
        <end position="91"/>
    </location>
</feature>
<accession>A0ABS8SKN2</accession>
<evidence type="ECO:0000256" key="1">
    <source>
        <dbReference type="SAM" id="MobiDB-lite"/>
    </source>
</evidence>
<evidence type="ECO:0000313" key="2">
    <source>
        <dbReference type="EMBL" id="MCD7459317.1"/>
    </source>
</evidence>
<sequence length="182" mass="20397">MTDDLATNNLGKKGRPLEMEHTSLPRRLQFSENGNSFIPASEYNMVVDAVAHEEQKQEPHQNRISLVGLHLDYVPPAHRDDEGEEKFQELPKRKKRDRHKKIGAQAWKIKPPLKVMQDPVPCPTEMAKGTTPNPIVISTQEHNETVALNTGAIIGINLSNRYAALNSVTRNLEASEDVPQPP</sequence>
<feature type="region of interest" description="Disordered" evidence="1">
    <location>
        <begin position="76"/>
        <end position="101"/>
    </location>
</feature>
<reference evidence="2 3" key="1">
    <citation type="journal article" date="2021" name="BMC Genomics">
        <title>Datura genome reveals duplications of psychoactive alkaloid biosynthetic genes and high mutation rate following tissue culture.</title>
        <authorList>
            <person name="Rajewski A."/>
            <person name="Carter-House D."/>
            <person name="Stajich J."/>
            <person name="Litt A."/>
        </authorList>
    </citation>
    <scope>NUCLEOTIDE SEQUENCE [LARGE SCALE GENOMIC DNA]</scope>
    <source>
        <strain evidence="2">AR-01</strain>
    </source>
</reference>
<name>A0ABS8SKN2_DATST</name>
<keyword evidence="3" id="KW-1185">Reference proteome</keyword>